<dbReference type="Pfam" id="PF00723">
    <property type="entry name" value="Glyco_hydro_15"/>
    <property type="match status" value="1"/>
</dbReference>
<dbReference type="Proteomes" id="UP001223743">
    <property type="component" value="Unassembled WGS sequence"/>
</dbReference>
<comment type="similarity">
    <text evidence="1">Belongs to the glycosyl hydrolase 15 family.</text>
</comment>
<reference evidence="7 8" key="1">
    <citation type="submission" date="2023-07" db="EMBL/GenBank/DDBJ databases">
        <title>Genomic Encyclopedia of Type Strains, Phase IV (KMG-IV): sequencing the most valuable type-strain genomes for metagenomic binning, comparative biology and taxonomic classification.</title>
        <authorList>
            <person name="Goeker M."/>
        </authorList>
    </citation>
    <scope>NUCLEOTIDE SEQUENCE [LARGE SCALE GENOMIC DNA]</scope>
    <source>
        <strain evidence="7 8">B1-1</strain>
    </source>
</reference>
<dbReference type="InterPro" id="IPR011613">
    <property type="entry name" value="GH15-like"/>
</dbReference>
<dbReference type="NCBIfam" id="TIGR01535">
    <property type="entry name" value="glucan_glucosid"/>
    <property type="match status" value="1"/>
</dbReference>
<evidence type="ECO:0000259" key="6">
    <source>
        <dbReference type="Pfam" id="PF09137"/>
    </source>
</evidence>
<feature type="domain" description="GH15-like" evidence="5">
    <location>
        <begin position="380"/>
        <end position="686"/>
    </location>
</feature>
<accession>A0ABU0M9I4</accession>
<protein>
    <submittedName>
        <fullName evidence="7">Glucoamylase</fullName>
        <ecNumber evidence="7">3.2.1.3</ecNumber>
    </submittedName>
</protein>
<evidence type="ECO:0000313" key="7">
    <source>
        <dbReference type="EMBL" id="MDQ0517614.1"/>
    </source>
</evidence>
<dbReference type="SUPFAM" id="SSF48208">
    <property type="entry name" value="Six-hairpin glycosidases"/>
    <property type="match status" value="1"/>
</dbReference>
<dbReference type="GO" id="GO:0004339">
    <property type="term" value="F:glucan 1,4-alpha-glucosidase activity"/>
    <property type="evidence" value="ECO:0007669"/>
    <property type="project" value="UniProtKB-EC"/>
</dbReference>
<dbReference type="InterPro" id="IPR046966">
    <property type="entry name" value="Glucoamylase_active_site"/>
</dbReference>
<dbReference type="InterPro" id="IPR006425">
    <property type="entry name" value="Glucoamylase_bac"/>
</dbReference>
<evidence type="ECO:0000256" key="2">
    <source>
        <dbReference type="ARBA" id="ARBA00022801"/>
    </source>
</evidence>
<dbReference type="InterPro" id="IPR008928">
    <property type="entry name" value="6-hairpin_glycosidase_sf"/>
</dbReference>
<evidence type="ECO:0000313" key="8">
    <source>
        <dbReference type="Proteomes" id="UP001223743"/>
    </source>
</evidence>
<dbReference type="Gene3D" id="2.70.98.10">
    <property type="match status" value="1"/>
</dbReference>
<dbReference type="EMBL" id="JAUSWJ010000001">
    <property type="protein sequence ID" value="MDQ0517614.1"/>
    <property type="molecule type" value="Genomic_DNA"/>
</dbReference>
<dbReference type="PANTHER" id="PTHR31616:SF0">
    <property type="entry name" value="GLUCAN 1,4-ALPHA-GLUCOSIDASE"/>
    <property type="match status" value="1"/>
</dbReference>
<keyword evidence="2 7" id="KW-0378">Hydrolase</keyword>
<dbReference type="SUPFAM" id="SSF74650">
    <property type="entry name" value="Galactose mutarotase-like"/>
    <property type="match status" value="1"/>
</dbReference>
<organism evidence="7 8">
    <name type="scientific">Kaistia geumhonensis</name>
    <dbReference type="NCBI Taxonomy" id="410839"/>
    <lineage>
        <taxon>Bacteria</taxon>
        <taxon>Pseudomonadati</taxon>
        <taxon>Pseudomonadota</taxon>
        <taxon>Alphaproteobacteria</taxon>
        <taxon>Hyphomicrobiales</taxon>
        <taxon>Kaistiaceae</taxon>
        <taxon>Kaistia</taxon>
    </lineage>
</organism>
<dbReference type="PANTHER" id="PTHR31616">
    <property type="entry name" value="TREHALASE"/>
    <property type="match status" value="1"/>
</dbReference>
<proteinExistence type="inferred from homology"/>
<evidence type="ECO:0000256" key="1">
    <source>
        <dbReference type="ARBA" id="ARBA00006188"/>
    </source>
</evidence>
<gene>
    <name evidence="7" type="ORF">QO015_003227</name>
</gene>
<keyword evidence="3 7" id="KW-0326">Glycosidase</keyword>
<dbReference type="RefSeq" id="WP_266283003.1">
    <property type="nucleotide sequence ID" value="NZ_JAPKNF010000002.1"/>
</dbReference>
<evidence type="ECO:0000256" key="4">
    <source>
        <dbReference type="SAM" id="MobiDB-lite"/>
    </source>
</evidence>
<comment type="caution">
    <text evidence="7">The sequence shown here is derived from an EMBL/GenBank/DDBJ whole genome shotgun (WGS) entry which is preliminary data.</text>
</comment>
<keyword evidence="8" id="KW-1185">Reference proteome</keyword>
<feature type="domain" description="Glucodextranase N-terminal" evidence="6">
    <location>
        <begin position="10"/>
        <end position="274"/>
    </location>
</feature>
<feature type="region of interest" description="Disordered" evidence="4">
    <location>
        <begin position="1"/>
        <end position="26"/>
    </location>
</feature>
<dbReference type="PROSITE" id="PS00820">
    <property type="entry name" value="GLUCOAMYLASE"/>
    <property type="match status" value="1"/>
</dbReference>
<dbReference type="InterPro" id="IPR012341">
    <property type="entry name" value="6hp_glycosidase-like_sf"/>
</dbReference>
<name>A0ABU0M9I4_9HYPH</name>
<evidence type="ECO:0000259" key="5">
    <source>
        <dbReference type="Pfam" id="PF00723"/>
    </source>
</evidence>
<dbReference type="InterPro" id="IPR011013">
    <property type="entry name" value="Gal_mutarotase_sf_dom"/>
</dbReference>
<evidence type="ECO:0000256" key="3">
    <source>
        <dbReference type="ARBA" id="ARBA00023295"/>
    </source>
</evidence>
<dbReference type="Gene3D" id="1.50.10.10">
    <property type="match status" value="1"/>
</dbReference>
<dbReference type="Pfam" id="PF09137">
    <property type="entry name" value="Glucodextran_N"/>
    <property type="match status" value="1"/>
</dbReference>
<dbReference type="InterPro" id="IPR014718">
    <property type="entry name" value="GH-type_carb-bd"/>
</dbReference>
<dbReference type="CDD" id="cd07430">
    <property type="entry name" value="GH15_N"/>
    <property type="match status" value="1"/>
</dbReference>
<dbReference type="EC" id="3.2.1.3" evidence="7"/>
<dbReference type="InterPro" id="IPR015220">
    <property type="entry name" value="Glucodextranase_N"/>
</dbReference>
<sequence length="814" mass="89932">MDTTGEKTPPGKPGLPPRWTSSAKTGVGTAGTAASRIWFTLSHGILNEIYWPRVDAACTRDFGFIVTGADGYFVEEKRDCDHSIAMIEEGVPAFRVTNTARDGRWRIEKEILTDPKRETLLQRITFEALQGELADYRVFGLLSPHLINSGADNTAWVDDYKGMPMLFATGGKAGALALACSVPLVSRSVGYVGTSDGWQQLSANGHLEEGYRMAEAGNVAMCAEIDFAGHDGHALVAVGFGSRWQEAAYKAKSSLQTGFETARRGYAAGWRAFQKDLEPLDRPAGASNLNSYRISTAVLATHQPDSFPGAAIASLSIPWGFNKGDEDLGGYHLVWPRDLVETAGGFLAAGATQQAKAVLSYLASVQEADGHWSQNIWLDGWPYWGGVQMDECAFPIILADMLRRHGHIDATEAHRFLPMIEKAARFLVRNGPVTGQDRWEEDAGYSPFTLAVEVAGLLAAADIFDLVGHHDSARYLRETADSWNEDIEYWTYARDTELSRKLGIDGYYVRIAAPDQADAASPLDGFVPIKNRPPSETNQQASMLLSPDALALVRFGLRAADDPRIVDTVKAIDATLRIELPQGPIWYRYNGDGYGEHEDGRPFDGTGIGRPWPLLTGERAHYEIAAGRLDIAEQLLDTLEASASPGGMLPEQVWDQADIPERELYHGHASGSAMPLVWAHSEHIKLLRSLRDGAVFDMPPQTVQRYQKDKVRAAVRIWRFSEKIRTVAHGRALRIELEAPALVHWTKDDWKTVEDTPTAENSFGIHFLDIDTSRIRAGRAIRFTFYWPEGERWEGTDFEVTVEKARHDGGHSGR</sequence>